<feature type="non-terminal residue" evidence="2">
    <location>
        <position position="1"/>
    </location>
</feature>
<dbReference type="Proteomes" id="UP000678393">
    <property type="component" value="Unassembled WGS sequence"/>
</dbReference>
<feature type="region of interest" description="Disordered" evidence="1">
    <location>
        <begin position="149"/>
        <end position="205"/>
    </location>
</feature>
<feature type="non-terminal residue" evidence="2">
    <location>
        <position position="347"/>
    </location>
</feature>
<dbReference type="OrthoDB" id="284854at2759"/>
<accession>A0A8S3ZXS0</accession>
<name>A0A8S3ZXS0_9EUPU</name>
<reference evidence="2" key="1">
    <citation type="submission" date="2021-04" db="EMBL/GenBank/DDBJ databases">
        <authorList>
            <consortium name="Molecular Ecology Group"/>
        </authorList>
    </citation>
    <scope>NUCLEOTIDE SEQUENCE</scope>
</reference>
<feature type="compositionally biased region" description="Polar residues" evidence="1">
    <location>
        <begin position="28"/>
        <end position="39"/>
    </location>
</feature>
<sequence>TDILRKQIENNEMNYDFSHVTGLANHQPYRSKSLNTNSRYNHEGPDSNAASSLAALQGDGHNRMANDYSHNQLLNVMTDGPGGPGTDQMQALNVNQHSRSPSLKVRRYSFLAGSRRGRGFSEVFDSTILNDHFDQYTANENNAGCDGLGTNVNSLTNSSSNPHSNTNHNPFARQPPANPSPDSGVSESMDDDSSKMRSLQRRRTMPCILDTSDSTKETHLPTAKQLLVEHETAHSSDNLTTKVPETFLIENGIRKRIQAEVHLQSGKEHGQFPTEYKFVDDHKLPGGSGVDKRGSLPDLKTMKSVKPLSRREAYQLSSARREEIRRLQDLAERRRQGDMSVILGDVR</sequence>
<feature type="compositionally biased region" description="Low complexity" evidence="1">
    <location>
        <begin position="150"/>
        <end position="170"/>
    </location>
</feature>
<feature type="region of interest" description="Disordered" evidence="1">
    <location>
        <begin position="28"/>
        <end position="50"/>
    </location>
</feature>
<dbReference type="AlphaFoldDB" id="A0A8S3ZXS0"/>
<comment type="caution">
    <text evidence="2">The sequence shown here is derived from an EMBL/GenBank/DDBJ whole genome shotgun (WGS) entry which is preliminary data.</text>
</comment>
<evidence type="ECO:0000256" key="1">
    <source>
        <dbReference type="SAM" id="MobiDB-lite"/>
    </source>
</evidence>
<proteinExistence type="predicted"/>
<evidence type="ECO:0000313" key="2">
    <source>
        <dbReference type="EMBL" id="CAG5132958.1"/>
    </source>
</evidence>
<keyword evidence="3" id="KW-1185">Reference proteome</keyword>
<evidence type="ECO:0000313" key="3">
    <source>
        <dbReference type="Proteomes" id="UP000678393"/>
    </source>
</evidence>
<organism evidence="2 3">
    <name type="scientific">Candidula unifasciata</name>
    <dbReference type="NCBI Taxonomy" id="100452"/>
    <lineage>
        <taxon>Eukaryota</taxon>
        <taxon>Metazoa</taxon>
        <taxon>Spiralia</taxon>
        <taxon>Lophotrochozoa</taxon>
        <taxon>Mollusca</taxon>
        <taxon>Gastropoda</taxon>
        <taxon>Heterobranchia</taxon>
        <taxon>Euthyneura</taxon>
        <taxon>Panpulmonata</taxon>
        <taxon>Eupulmonata</taxon>
        <taxon>Stylommatophora</taxon>
        <taxon>Helicina</taxon>
        <taxon>Helicoidea</taxon>
        <taxon>Geomitridae</taxon>
        <taxon>Candidula</taxon>
    </lineage>
</organism>
<gene>
    <name evidence="2" type="ORF">CUNI_LOCUS18516</name>
</gene>
<protein>
    <submittedName>
        <fullName evidence="2">Uncharacterized protein</fullName>
    </submittedName>
</protein>
<dbReference type="EMBL" id="CAJHNH020005780">
    <property type="protein sequence ID" value="CAG5132958.1"/>
    <property type="molecule type" value="Genomic_DNA"/>
</dbReference>